<dbReference type="AlphaFoldDB" id="A0A0P0CLH2"/>
<sequence length="159" mass="18380">MKTRFLFPHQFKKLGWIILLPSLVLALLLMKDVVAFSWLDVKVFAMYNPPFLGETEQSFGITENNIADEILACLLIVGTLLVACSEVKQEDEFIGKLRFESLLWALYVNAALLLFAILFIYGLGFYKAMVYHLFTLMLLFLVKFHLELYRISKVPAYEE</sequence>
<name>A0A0P0CLH2_9BACT</name>
<accession>A0A0P0CLH2</accession>
<keyword evidence="3" id="KW-1185">Reference proteome</keyword>
<dbReference type="EMBL" id="CP012643">
    <property type="protein sequence ID" value="ALJ00483.1"/>
    <property type="molecule type" value="Genomic_DNA"/>
</dbReference>
<reference evidence="2 3" key="1">
    <citation type="submission" date="2015-08" db="EMBL/GenBank/DDBJ databases">
        <title>Complete genome sequence of Rufibacter tibetensis strain 1351t, a radiation-resistant bacterium from tibet plateau.</title>
        <authorList>
            <person name="Dai J."/>
        </authorList>
    </citation>
    <scope>NUCLEOTIDE SEQUENCE [LARGE SCALE GENOMIC DNA]</scope>
    <source>
        <strain evidence="2 3">1351</strain>
    </source>
</reference>
<evidence type="ECO:0000256" key="1">
    <source>
        <dbReference type="SAM" id="Phobius"/>
    </source>
</evidence>
<keyword evidence="1" id="KW-0472">Membrane</keyword>
<organism evidence="2 3">
    <name type="scientific">Rufibacter tibetensis</name>
    <dbReference type="NCBI Taxonomy" id="512763"/>
    <lineage>
        <taxon>Bacteria</taxon>
        <taxon>Pseudomonadati</taxon>
        <taxon>Bacteroidota</taxon>
        <taxon>Cytophagia</taxon>
        <taxon>Cytophagales</taxon>
        <taxon>Hymenobacteraceae</taxon>
        <taxon>Rufibacter</taxon>
    </lineage>
</organism>
<dbReference type="STRING" id="512763.DC20_17810"/>
<dbReference type="Proteomes" id="UP000061382">
    <property type="component" value="Chromosome"/>
</dbReference>
<feature type="transmembrane region" description="Helical" evidence="1">
    <location>
        <begin position="104"/>
        <end position="123"/>
    </location>
</feature>
<dbReference type="OrthoDB" id="894278at2"/>
<dbReference type="PATRIC" id="fig|512763.3.peg.3917"/>
<evidence type="ECO:0000313" key="2">
    <source>
        <dbReference type="EMBL" id="ALJ00483.1"/>
    </source>
</evidence>
<feature type="transmembrane region" description="Helical" evidence="1">
    <location>
        <begin position="129"/>
        <end position="146"/>
    </location>
</feature>
<keyword evidence="1" id="KW-0812">Transmembrane</keyword>
<dbReference type="RefSeq" id="WP_062545063.1">
    <property type="nucleotide sequence ID" value="NZ_CP012643.1"/>
</dbReference>
<dbReference type="KEGG" id="rti:DC20_17810"/>
<protein>
    <submittedName>
        <fullName evidence="2">Uncharacterized protein</fullName>
    </submittedName>
</protein>
<proteinExistence type="predicted"/>
<keyword evidence="1" id="KW-1133">Transmembrane helix</keyword>
<evidence type="ECO:0000313" key="3">
    <source>
        <dbReference type="Proteomes" id="UP000061382"/>
    </source>
</evidence>
<gene>
    <name evidence="2" type="ORF">DC20_17810</name>
</gene>